<evidence type="ECO:0000259" key="9">
    <source>
        <dbReference type="Pfam" id="PF24861"/>
    </source>
</evidence>
<dbReference type="Gene3D" id="3.40.50.2000">
    <property type="entry name" value="Glycogen Phosphorylase B"/>
    <property type="match status" value="2"/>
</dbReference>
<keyword evidence="3 6" id="KW-0328">Glycosyltransferase</keyword>
<dbReference type="Pfam" id="PF00534">
    <property type="entry name" value="Glycos_transf_1"/>
    <property type="match status" value="1"/>
</dbReference>
<dbReference type="OrthoDB" id="937291at2759"/>
<dbReference type="GO" id="GO:0016157">
    <property type="term" value="F:sucrose synthase activity"/>
    <property type="evidence" value="ECO:0007669"/>
    <property type="project" value="UniProtKB-UniRule"/>
</dbReference>
<reference evidence="11 12" key="1">
    <citation type="journal article" date="2019" name="Genome Biol. Evol.">
        <title>Insights into the evolution of the New World diploid cottons (Gossypium, subgenus Houzingenia) based on genome sequencing.</title>
        <authorList>
            <person name="Grover C.E."/>
            <person name="Arick M.A. 2nd"/>
            <person name="Thrash A."/>
            <person name="Conover J.L."/>
            <person name="Sanders W.S."/>
            <person name="Peterson D.G."/>
            <person name="Frelichowski J.E."/>
            <person name="Scheffler J.A."/>
            <person name="Scheffler B.E."/>
            <person name="Wendel J.F."/>
        </authorList>
    </citation>
    <scope>NUCLEOTIDE SEQUENCE [LARGE SCALE GENOMIC DNA]</scope>
    <source>
        <strain evidence="11">5</strain>
        <tissue evidence="11">Leaf</tissue>
    </source>
</reference>
<feature type="domain" description="Sucrose synthase EPBD" evidence="10">
    <location>
        <begin position="80"/>
        <end position="167"/>
    </location>
</feature>
<sequence>EAIILPPYVAIAIRPRPGVWEYVRVNVHELSVEQLDVSEYLRFKEALADVGEDNHFVLELDFEPFNASFPRPNRSSSIGNGVQFLNRHLSSNMFRNKDSLEPLLNFLRAHKYKGHALMLNDRIQSIPRLQAALAKAEDHLAKLSSDAPYSEFEYELQGMGFERGWGDTAAHVLETMHLLLDILQAPDPSILETFLGRVPMVFNVVILSPHGYFGQANVLGLPDTGGQVVYILDQVRALENEMLLRIKRQGLDITPRILIVTRLIPDAKGTSCNQRLERVSGTEHTHILRVPFRSEHGVLRKWISRFDVWPYLETYAEDVASEIAAELQGIPDFIIGNYSDGNLVASLLAYKMGVTQCTIAHALEKTKYPDSDIYWKKFDEKYHFSCQFTADLIAMNNADFIITSTYQEIAGTKNTVGQYESHTAFTLPGLYRVVHGIDVFDPKFNIVSPGADMCIYFPYSEKEKRLTALHGSIEELLFDPKQNDEHIGTLSDRSKPLIFSMARLDRVKNMTGLVELYAKNNKLRELANLVVVAGYIDVKKSKDREEIAEIEKMHDLMKEYKLDGQFRWIAAQTNRARNGELYRYIADSKGIFVQPAFYEAFGLTVVEAMTCGLPTFATLHGGPAEIIEHGISGFHIDPYHPDQTAELLATFFERCKEDPSHWTKISDGGLKRIYERYTWKIYSERLMTLAGVYGFWKYVSKLERRETRRYLEMFYILKFRELVSGLCS</sequence>
<accession>A0A7J9BL01</accession>
<dbReference type="PANTHER" id="PTHR45839">
    <property type="match status" value="1"/>
</dbReference>
<organism evidence="11 12">
    <name type="scientific">Gossypium gossypioides</name>
    <name type="common">Mexican cotton</name>
    <name type="synonym">Selera gossypioides</name>
    <dbReference type="NCBI Taxonomy" id="34282"/>
    <lineage>
        <taxon>Eukaryota</taxon>
        <taxon>Viridiplantae</taxon>
        <taxon>Streptophyta</taxon>
        <taxon>Embryophyta</taxon>
        <taxon>Tracheophyta</taxon>
        <taxon>Spermatophyta</taxon>
        <taxon>Magnoliopsida</taxon>
        <taxon>eudicotyledons</taxon>
        <taxon>Gunneridae</taxon>
        <taxon>Pentapetalae</taxon>
        <taxon>rosids</taxon>
        <taxon>malvids</taxon>
        <taxon>Malvales</taxon>
        <taxon>Malvaceae</taxon>
        <taxon>Malvoideae</taxon>
        <taxon>Gossypium</taxon>
    </lineage>
</organism>
<dbReference type="InterPro" id="IPR000368">
    <property type="entry name" value="Sucrose_synth_GT-B1"/>
</dbReference>
<dbReference type="Pfam" id="PF00862">
    <property type="entry name" value="GT-B_Sucrose_synth"/>
    <property type="match status" value="1"/>
</dbReference>
<feature type="domain" description="Sucrose synthase N-terminal" evidence="9">
    <location>
        <begin position="1"/>
        <end position="45"/>
    </location>
</feature>
<evidence type="ECO:0000256" key="5">
    <source>
        <dbReference type="ARBA" id="ARBA00049030"/>
    </source>
</evidence>
<evidence type="ECO:0000259" key="7">
    <source>
        <dbReference type="Pfam" id="PF00534"/>
    </source>
</evidence>
<evidence type="ECO:0000256" key="2">
    <source>
        <dbReference type="ARBA" id="ARBA00012540"/>
    </source>
</evidence>
<dbReference type="InterPro" id="IPR056735">
    <property type="entry name" value="SUS_N"/>
</dbReference>
<dbReference type="FunFam" id="3.40.50.2000:FF:000549">
    <property type="entry name" value="Sucrose synthase 3"/>
    <property type="match status" value="1"/>
</dbReference>
<feature type="non-terminal residue" evidence="11">
    <location>
        <position position="1"/>
    </location>
</feature>
<dbReference type="EC" id="2.4.1.13" evidence="2 6"/>
<proteinExistence type="inferred from homology"/>
<evidence type="ECO:0000256" key="1">
    <source>
        <dbReference type="ARBA" id="ARBA00005894"/>
    </source>
</evidence>
<evidence type="ECO:0000256" key="4">
    <source>
        <dbReference type="ARBA" id="ARBA00022679"/>
    </source>
</evidence>
<dbReference type="Gene3D" id="3.10.450.330">
    <property type="match status" value="1"/>
</dbReference>
<keyword evidence="12" id="KW-1185">Reference proteome</keyword>
<dbReference type="AlphaFoldDB" id="A0A7J9BL01"/>
<dbReference type="FunFam" id="1.20.120.1230:FF:000001">
    <property type="entry name" value="Sucrose synthase"/>
    <property type="match status" value="1"/>
</dbReference>
<dbReference type="Pfam" id="PF24862">
    <property type="entry name" value="SUS_EPBD"/>
    <property type="match status" value="1"/>
</dbReference>
<dbReference type="Pfam" id="PF24861">
    <property type="entry name" value="SUS_N"/>
    <property type="match status" value="1"/>
</dbReference>
<dbReference type="Proteomes" id="UP000593579">
    <property type="component" value="Unassembled WGS sequence"/>
</dbReference>
<feature type="domain" description="Sucrose synthase first GT-B" evidence="8">
    <location>
        <begin position="190"/>
        <end position="478"/>
    </location>
</feature>
<feature type="domain" description="Glycosyl transferase family 1" evidence="7">
    <location>
        <begin position="489"/>
        <end position="654"/>
    </location>
</feature>
<dbReference type="FunFam" id="3.40.50.2000:FF:000006">
    <property type="entry name" value="Sucrose synthase"/>
    <property type="match status" value="1"/>
</dbReference>
<name>A0A7J9BL01_GOSGO</name>
<dbReference type="SUPFAM" id="SSF53756">
    <property type="entry name" value="UDP-Glycosyltransferase/glycogen phosphorylase"/>
    <property type="match status" value="1"/>
</dbReference>
<feature type="non-terminal residue" evidence="11">
    <location>
        <position position="728"/>
    </location>
</feature>
<evidence type="ECO:0000256" key="6">
    <source>
        <dbReference type="RuleBase" id="RU280817"/>
    </source>
</evidence>
<comment type="function">
    <text evidence="6">Sucrose-cleaving enzyme that provides UDP-glucose and fructose for various metabolic pathways.</text>
</comment>
<dbReference type="EMBL" id="JABEZY010000004">
    <property type="protein sequence ID" value="MBA0736868.1"/>
    <property type="molecule type" value="Genomic_DNA"/>
</dbReference>
<evidence type="ECO:0000259" key="10">
    <source>
        <dbReference type="Pfam" id="PF24862"/>
    </source>
</evidence>
<comment type="caution">
    <text evidence="11">The sequence shown here is derived from an EMBL/GenBank/DDBJ whole genome shotgun (WGS) entry which is preliminary data.</text>
</comment>
<dbReference type="NCBIfam" id="TIGR02470">
    <property type="entry name" value="sucr_synth"/>
    <property type="match status" value="1"/>
</dbReference>
<evidence type="ECO:0000313" key="12">
    <source>
        <dbReference type="Proteomes" id="UP000593579"/>
    </source>
</evidence>
<protein>
    <recommendedName>
        <fullName evidence="2 6">Sucrose synthase</fullName>
        <ecNumber evidence="2 6">2.4.1.13</ecNumber>
    </recommendedName>
</protein>
<evidence type="ECO:0000313" key="11">
    <source>
        <dbReference type="EMBL" id="MBA0736868.1"/>
    </source>
</evidence>
<comment type="similarity">
    <text evidence="1 6">Belongs to the glycosyltransferase 1 family. Plant sucrose synthase subfamily.</text>
</comment>
<dbReference type="InterPro" id="IPR001296">
    <property type="entry name" value="Glyco_trans_1"/>
</dbReference>
<gene>
    <name evidence="11" type="ORF">Gogos_010357</name>
</gene>
<dbReference type="InterPro" id="IPR056736">
    <property type="entry name" value="SUS_EPBD"/>
</dbReference>
<dbReference type="GO" id="GO:0005985">
    <property type="term" value="P:sucrose metabolic process"/>
    <property type="evidence" value="ECO:0007669"/>
    <property type="project" value="InterPro"/>
</dbReference>
<keyword evidence="4 6" id="KW-0808">Transferase</keyword>
<evidence type="ECO:0000259" key="8">
    <source>
        <dbReference type="Pfam" id="PF00862"/>
    </source>
</evidence>
<dbReference type="Gene3D" id="1.20.120.1230">
    <property type="match status" value="1"/>
</dbReference>
<comment type="catalytic activity">
    <reaction evidence="5 6">
        <text>an NDP-alpha-D-glucose + D-fructose = a ribonucleoside 5'-diphosphate + sucrose + H(+)</text>
        <dbReference type="Rhea" id="RHEA:16241"/>
        <dbReference type="ChEBI" id="CHEBI:15378"/>
        <dbReference type="ChEBI" id="CHEBI:17992"/>
        <dbReference type="ChEBI" id="CHEBI:37721"/>
        <dbReference type="ChEBI" id="CHEBI:57930"/>
        <dbReference type="ChEBI" id="CHEBI:76533"/>
        <dbReference type="EC" id="2.4.1.13"/>
    </reaction>
</comment>
<evidence type="ECO:0000256" key="3">
    <source>
        <dbReference type="ARBA" id="ARBA00022676"/>
    </source>
</evidence>
<dbReference type="PANTHER" id="PTHR45839:SF13">
    <property type="entry name" value="SUCROSE SYNTHASE 3"/>
    <property type="match status" value="1"/>
</dbReference>
<dbReference type="InterPro" id="IPR012820">
    <property type="entry name" value="Sucrose_synthase_pln/cyn"/>
</dbReference>